<evidence type="ECO:0000313" key="3">
    <source>
        <dbReference type="EMBL" id="KAK7205570.1"/>
    </source>
</evidence>
<feature type="compositionally biased region" description="Polar residues" evidence="1">
    <location>
        <begin position="574"/>
        <end position="583"/>
    </location>
</feature>
<protein>
    <recommendedName>
        <fullName evidence="2">Ell binding protein Ebp1 C-terminal domain-containing protein</fullName>
    </recommendedName>
</protein>
<feature type="compositionally biased region" description="Basic and acidic residues" evidence="1">
    <location>
        <begin position="98"/>
        <end position="116"/>
    </location>
</feature>
<dbReference type="GeneID" id="90039629"/>
<evidence type="ECO:0000313" key="4">
    <source>
        <dbReference type="Proteomes" id="UP001498771"/>
    </source>
</evidence>
<feature type="compositionally biased region" description="Basic and acidic residues" evidence="1">
    <location>
        <begin position="50"/>
        <end position="59"/>
    </location>
</feature>
<evidence type="ECO:0000259" key="2">
    <source>
        <dbReference type="Pfam" id="PF21204"/>
    </source>
</evidence>
<feature type="region of interest" description="Disordered" evidence="1">
    <location>
        <begin position="1"/>
        <end position="116"/>
    </location>
</feature>
<feature type="compositionally biased region" description="Low complexity" evidence="1">
    <location>
        <begin position="397"/>
        <end position="409"/>
    </location>
</feature>
<feature type="compositionally biased region" description="Basic and acidic residues" evidence="1">
    <location>
        <begin position="70"/>
        <end position="90"/>
    </location>
</feature>
<proteinExistence type="predicted"/>
<name>A0ABR1F6V0_9ASCO</name>
<accession>A0ABR1F6V0</accession>
<feature type="compositionally biased region" description="Polar residues" evidence="1">
    <location>
        <begin position="410"/>
        <end position="426"/>
    </location>
</feature>
<feature type="compositionally biased region" description="Low complexity" evidence="1">
    <location>
        <begin position="551"/>
        <end position="560"/>
    </location>
</feature>
<comment type="caution">
    <text evidence="3">The sequence shown here is derived from an EMBL/GenBank/DDBJ whole genome shotgun (WGS) entry which is preliminary data.</text>
</comment>
<gene>
    <name evidence="3" type="ORF">BZA70DRAFT_289490</name>
</gene>
<feature type="domain" description="Ell binding protein Ebp1 C-terminal" evidence="2">
    <location>
        <begin position="413"/>
        <end position="632"/>
    </location>
</feature>
<dbReference type="EMBL" id="JBBJBU010000005">
    <property type="protein sequence ID" value="KAK7205570.1"/>
    <property type="molecule type" value="Genomic_DNA"/>
</dbReference>
<feature type="compositionally biased region" description="Polar residues" evidence="1">
    <location>
        <begin position="1"/>
        <end position="39"/>
    </location>
</feature>
<keyword evidence="4" id="KW-1185">Reference proteome</keyword>
<dbReference type="RefSeq" id="XP_064768603.1">
    <property type="nucleotide sequence ID" value="XM_064914117.1"/>
</dbReference>
<evidence type="ECO:0000256" key="1">
    <source>
        <dbReference type="SAM" id="MobiDB-lite"/>
    </source>
</evidence>
<reference evidence="3 4" key="1">
    <citation type="submission" date="2024-03" db="EMBL/GenBank/DDBJ databases">
        <title>Genome-scale model development and genomic sequencing of the oleaginous clade Lipomyces.</title>
        <authorList>
            <consortium name="Lawrence Berkeley National Laboratory"/>
            <person name="Czajka J.J."/>
            <person name="Han Y."/>
            <person name="Kim J."/>
            <person name="Mondo S.J."/>
            <person name="Hofstad B.A."/>
            <person name="Robles A."/>
            <person name="Haridas S."/>
            <person name="Riley R."/>
            <person name="LaButti K."/>
            <person name="Pangilinan J."/>
            <person name="Andreopoulos W."/>
            <person name="Lipzen A."/>
            <person name="Yan J."/>
            <person name="Wang M."/>
            <person name="Ng V."/>
            <person name="Grigoriev I.V."/>
            <person name="Spatafora J.W."/>
            <person name="Magnuson J.K."/>
            <person name="Baker S.E."/>
            <person name="Pomraning K.R."/>
        </authorList>
    </citation>
    <scope>NUCLEOTIDE SEQUENCE [LARGE SCALE GENOMIC DNA]</scope>
    <source>
        <strain evidence="3 4">Phaff 52-87</strain>
    </source>
</reference>
<dbReference type="Pfam" id="PF21204">
    <property type="entry name" value="Ebp1_C"/>
    <property type="match status" value="1"/>
</dbReference>
<organism evidence="3 4">
    <name type="scientific">Myxozyma melibiosi</name>
    <dbReference type="NCBI Taxonomy" id="54550"/>
    <lineage>
        <taxon>Eukaryota</taxon>
        <taxon>Fungi</taxon>
        <taxon>Dikarya</taxon>
        <taxon>Ascomycota</taxon>
        <taxon>Saccharomycotina</taxon>
        <taxon>Lipomycetes</taxon>
        <taxon>Lipomycetales</taxon>
        <taxon>Lipomycetaceae</taxon>
        <taxon>Myxozyma</taxon>
    </lineage>
</organism>
<sequence>MVSDQTRPNGKTQNGISSTNRNSQTFNDGKSLGSKNSPGARSAARKQKSRREGEREQRSSDATSQASERTASRDRANDRRTHSALEDDANRTTSSKSRVVDSKSEKSTKRKTLPREEIDYPLTPLLPILSPTLPPVFDLEPPELSLTDADSVPDWMISPTLPPVFDASVPESPIPPLESQDGVGRPLRSVDVGSLLEKHRPSLEPRKRKIVVLRLPLHRGEVSKMVKKETHGEVAHPIEAKPAHNDGPSTADKRIKELEEQRRKIEERYRKEAETERELNRKLEQKMKKMEENAKELKRQLQKRERDLVREAELLTSKKVEEERARQNSVSPTKAEKVVMTPPPTALSSATIGEVASTPGTPNTKKSTLAEYNNKRKTTGDEAPADIKPSAKPKGTPDPASSKTSTPTTGKPQQASNDANKSSAAPSANRKMVQLLEAKVQHWLTLATDRKHASDRQKEGGDLKLASVYAMDALLAYLVAFDYDDKCASIKGRVPSDKNWATLVPYARHVIKLHDQSNSSALAGATYLIRAIVYLRVAGFHQKSARALQHAAQASSSSSATTDGSSMDQRDSQSPETSTSVSGSYSQTELIDLLLKFSKNVDLAAYEFQRGSRLIPVDVLMSQFPETWRKRVTSVSGMNAIASSNSGSSGSSASAGTFVHLGGSVPGPGLRPLDDNYMLPIQMTSSVREAAAFGSSLLREWSDRMNLKFESILTNGATES</sequence>
<feature type="region of interest" description="Disordered" evidence="1">
    <location>
        <begin position="286"/>
        <end position="305"/>
    </location>
</feature>
<feature type="compositionally biased region" description="Basic and acidic residues" evidence="1">
    <location>
        <begin position="315"/>
        <end position="326"/>
    </location>
</feature>
<feature type="region of interest" description="Disordered" evidence="1">
    <location>
        <begin position="551"/>
        <end position="583"/>
    </location>
</feature>
<feature type="region of interest" description="Disordered" evidence="1">
    <location>
        <begin position="315"/>
        <end position="428"/>
    </location>
</feature>
<feature type="compositionally biased region" description="Polar residues" evidence="1">
    <location>
        <begin position="358"/>
        <end position="371"/>
    </location>
</feature>
<dbReference type="Proteomes" id="UP001498771">
    <property type="component" value="Unassembled WGS sequence"/>
</dbReference>
<dbReference type="InterPro" id="IPR049403">
    <property type="entry name" value="Ebp1_C"/>
</dbReference>